<gene>
    <name evidence="4" type="ORF">ACFSR2_08525</name>
</gene>
<feature type="domain" description="SWIM-type" evidence="3">
    <location>
        <begin position="53"/>
        <end position="86"/>
    </location>
</feature>
<keyword evidence="1" id="KW-0863">Zinc-finger</keyword>
<accession>A0ABW5J718</accession>
<dbReference type="InterPro" id="IPR007527">
    <property type="entry name" value="Znf_SWIM"/>
</dbReference>
<evidence type="ECO:0000256" key="1">
    <source>
        <dbReference type="PROSITE-ProRule" id="PRU00325"/>
    </source>
</evidence>
<evidence type="ECO:0000256" key="2">
    <source>
        <dbReference type="SAM" id="MobiDB-lite"/>
    </source>
</evidence>
<name>A0ABW5J718_9BACT</name>
<dbReference type="PROSITE" id="PS50966">
    <property type="entry name" value="ZF_SWIM"/>
    <property type="match status" value="1"/>
</dbReference>
<keyword evidence="1" id="KW-0862">Zinc</keyword>
<organism evidence="4 5">
    <name type="scientific">Emticicia soli</name>
    <dbReference type="NCBI Taxonomy" id="2027878"/>
    <lineage>
        <taxon>Bacteria</taxon>
        <taxon>Pseudomonadati</taxon>
        <taxon>Bacteroidota</taxon>
        <taxon>Cytophagia</taxon>
        <taxon>Cytophagales</taxon>
        <taxon>Leadbetterellaceae</taxon>
        <taxon>Emticicia</taxon>
    </lineage>
</organism>
<evidence type="ECO:0000313" key="5">
    <source>
        <dbReference type="Proteomes" id="UP001597510"/>
    </source>
</evidence>
<reference evidence="5" key="1">
    <citation type="journal article" date="2019" name="Int. J. Syst. Evol. Microbiol.">
        <title>The Global Catalogue of Microorganisms (GCM) 10K type strain sequencing project: providing services to taxonomists for standard genome sequencing and annotation.</title>
        <authorList>
            <consortium name="The Broad Institute Genomics Platform"/>
            <consortium name="The Broad Institute Genome Sequencing Center for Infectious Disease"/>
            <person name="Wu L."/>
            <person name="Ma J."/>
        </authorList>
    </citation>
    <scope>NUCLEOTIDE SEQUENCE [LARGE SCALE GENOMIC DNA]</scope>
    <source>
        <strain evidence="5">KCTC 52344</strain>
    </source>
</reference>
<protein>
    <submittedName>
        <fullName evidence="4">SWIM zinc finger domain-containing protein</fullName>
    </submittedName>
</protein>
<dbReference type="Pfam" id="PF04434">
    <property type="entry name" value="SWIM"/>
    <property type="match status" value="1"/>
</dbReference>
<proteinExistence type="predicted"/>
<evidence type="ECO:0000259" key="3">
    <source>
        <dbReference type="PROSITE" id="PS50966"/>
    </source>
</evidence>
<dbReference type="EMBL" id="JBHULC010000008">
    <property type="protein sequence ID" value="MFD2520924.1"/>
    <property type="molecule type" value="Genomic_DNA"/>
</dbReference>
<evidence type="ECO:0000313" key="4">
    <source>
        <dbReference type="EMBL" id="MFD2520924.1"/>
    </source>
</evidence>
<dbReference type="RefSeq" id="WP_340235074.1">
    <property type="nucleotide sequence ID" value="NZ_JBBEWC010000003.1"/>
</dbReference>
<dbReference type="Proteomes" id="UP001597510">
    <property type="component" value="Unassembled WGS sequence"/>
</dbReference>
<keyword evidence="1" id="KW-0479">Metal-binding</keyword>
<feature type="region of interest" description="Disordered" evidence="2">
    <location>
        <begin position="113"/>
        <end position="146"/>
    </location>
</feature>
<sequence length="457" mass="51853">MSQFTEDQVTQLAPDAASLKSGKDLANERKWVSFHQNERVLWGEVQGSGKDPYRTQVDLQNIAFKCSCPSRKFPCKHGLGLLFIAARNPSAIKQGIAEPAWVSDWISKRVDKAESKVEKDNHQEEDPKKAEKQAKDKEKRQKERQQKVEAGVAELDLWLKDLVRTGLLTLPERGHTFFEKTAARMVDAQATGLANMVRSFNKINFYNGNAWHTEALALSTNIYLLLESFKNLEKLPQLWQEDVRNMIGRTVAQKDLLAESNDNNTIKDTWLVIGRQTETEDDITIQRNWLYGCQSGQYALILNFAYKNTPMTNLLMVGSFVDATLVFYPSNSPFRAILKEQSLNTNTTDTFSSKGAFATWDAMQETFAGQLAKNPWFDDIPYMVEQLVLVNNNAQWFLKDSAGAFLPLNSAFSDKQIWHLLAITGGKPVDLFLIKTNNTVLPLGIMNQSDRTYQLLR</sequence>
<comment type="caution">
    <text evidence="4">The sequence shown here is derived from an EMBL/GenBank/DDBJ whole genome shotgun (WGS) entry which is preliminary data.</text>
</comment>
<keyword evidence="5" id="KW-1185">Reference proteome</keyword>